<evidence type="ECO:0000256" key="2">
    <source>
        <dbReference type="ARBA" id="ARBA00022679"/>
    </source>
</evidence>
<accession>A0A6P6T7M3</accession>
<dbReference type="PANTHER" id="PTHR43191:SF2">
    <property type="entry name" value="RRNA METHYLTRANSFERASE 3, MITOCHONDRIAL"/>
    <property type="match status" value="1"/>
</dbReference>
<dbReference type="OrthoDB" id="270651at2759"/>
<dbReference type="InterPro" id="IPR001537">
    <property type="entry name" value="SpoU_MeTrfase"/>
</dbReference>
<organism evidence="4 5">
    <name type="scientific">Coffea arabica</name>
    <name type="common">Arabian coffee</name>
    <dbReference type="NCBI Taxonomy" id="13443"/>
    <lineage>
        <taxon>Eukaryota</taxon>
        <taxon>Viridiplantae</taxon>
        <taxon>Streptophyta</taxon>
        <taxon>Embryophyta</taxon>
        <taxon>Tracheophyta</taxon>
        <taxon>Spermatophyta</taxon>
        <taxon>Magnoliopsida</taxon>
        <taxon>eudicotyledons</taxon>
        <taxon>Gunneridae</taxon>
        <taxon>Pentapetalae</taxon>
        <taxon>asterids</taxon>
        <taxon>lamiids</taxon>
        <taxon>Gentianales</taxon>
        <taxon>Rubiaceae</taxon>
        <taxon>Ixoroideae</taxon>
        <taxon>Gardenieae complex</taxon>
        <taxon>Bertiereae - Coffeeae clade</taxon>
        <taxon>Coffeeae</taxon>
        <taxon>Coffea</taxon>
    </lineage>
</organism>
<gene>
    <name evidence="5" type="primary">LOC113698366</name>
</gene>
<keyword evidence="1" id="KW-0489">Methyltransferase</keyword>
<dbReference type="Proteomes" id="UP001652660">
    <property type="component" value="Chromosome 7c"/>
</dbReference>
<dbReference type="Gene3D" id="3.40.1280.10">
    <property type="match status" value="1"/>
</dbReference>
<dbReference type="InterPro" id="IPR029026">
    <property type="entry name" value="tRNA_m1G_MTases_N"/>
</dbReference>
<dbReference type="GeneID" id="113698366"/>
<evidence type="ECO:0000256" key="1">
    <source>
        <dbReference type="ARBA" id="ARBA00022603"/>
    </source>
</evidence>
<dbReference type="GO" id="GO:0032259">
    <property type="term" value="P:methylation"/>
    <property type="evidence" value="ECO:0007669"/>
    <property type="project" value="UniProtKB-KW"/>
</dbReference>
<reference evidence="5" key="2">
    <citation type="submission" date="2025-08" db="UniProtKB">
        <authorList>
            <consortium name="RefSeq"/>
        </authorList>
    </citation>
    <scope>IDENTIFICATION</scope>
    <source>
        <tissue evidence="5">Leaves</tissue>
    </source>
</reference>
<dbReference type="CDD" id="cd18095">
    <property type="entry name" value="SpoU-like_rRNA-MTase"/>
    <property type="match status" value="1"/>
</dbReference>
<dbReference type="SUPFAM" id="SSF75217">
    <property type="entry name" value="alpha/beta knot"/>
    <property type="match status" value="1"/>
</dbReference>
<dbReference type="Gene3D" id="3.30.1330.30">
    <property type="match status" value="1"/>
</dbReference>
<evidence type="ECO:0000313" key="5">
    <source>
        <dbReference type="RefSeq" id="XP_027073957.1"/>
    </source>
</evidence>
<dbReference type="InterPro" id="IPR029028">
    <property type="entry name" value="Alpha/beta_knot_MTases"/>
</dbReference>
<sequence>MQCMKLLWFSSIPSQLYKPLDPEPDNPLKFNPKVQLLRSSKPCNAAKTDENENGQNSVKTLPLPCHVKSITSTSNPFVKHCLKLRQSSSYRHSHGSVILVGSTPIRELYRFQNKIEDGLAAIECLLVLDNTNVPEYLNNQSIRHVNVSSLVMKKLSGLQSTDSIDMVALIRIPSTFQSIGSYLKEEDCHKWFPSPYRILVLDGVQDPGNLGTLLRSAMAFRWDGVFLLSDCCDPFNDKALRASRGASFQLPIVSGGWTHLDALRRVFHMTIVAGHPAKGAEAKPVSCLSQDYANSLVETPLCLVLGSEGNGLSETSKQECELVSIPMAGEFESLNVSVAGGIFLYMLQPRKI</sequence>
<dbReference type="Pfam" id="PF00588">
    <property type="entry name" value="SpoU_methylase"/>
    <property type="match status" value="1"/>
</dbReference>
<protein>
    <submittedName>
        <fullName evidence="5">Uncharacterized protein isoform X1</fullName>
    </submittedName>
</protein>
<dbReference type="FunFam" id="3.40.1280.10:FF:000027">
    <property type="entry name" value="Putative tRNA/rRNA methyltransferase YsgA"/>
    <property type="match status" value="1"/>
</dbReference>
<dbReference type="AlphaFoldDB" id="A0A6P6T7M3"/>
<keyword evidence="4" id="KW-1185">Reference proteome</keyword>
<dbReference type="SUPFAM" id="SSF55315">
    <property type="entry name" value="L30e-like"/>
    <property type="match status" value="1"/>
</dbReference>
<dbReference type="InterPro" id="IPR051259">
    <property type="entry name" value="rRNA_Methyltransferase"/>
</dbReference>
<dbReference type="GO" id="GO:0006396">
    <property type="term" value="P:RNA processing"/>
    <property type="evidence" value="ECO:0007669"/>
    <property type="project" value="InterPro"/>
</dbReference>
<proteinExistence type="predicted"/>
<dbReference type="GO" id="GO:0003723">
    <property type="term" value="F:RNA binding"/>
    <property type="evidence" value="ECO:0007669"/>
    <property type="project" value="InterPro"/>
</dbReference>
<name>A0A6P6T7M3_COFAR</name>
<dbReference type="GO" id="GO:0008173">
    <property type="term" value="F:RNA methyltransferase activity"/>
    <property type="evidence" value="ECO:0007669"/>
    <property type="project" value="InterPro"/>
</dbReference>
<evidence type="ECO:0000259" key="3">
    <source>
        <dbReference type="Pfam" id="PF00588"/>
    </source>
</evidence>
<feature type="domain" description="tRNA/rRNA methyltransferase SpoU type" evidence="3">
    <location>
        <begin position="198"/>
        <end position="345"/>
    </location>
</feature>
<dbReference type="RefSeq" id="XP_027073957.1">
    <property type="nucleotide sequence ID" value="XM_027218156.2"/>
</dbReference>
<keyword evidence="2" id="KW-0808">Transferase</keyword>
<reference evidence="4" key="1">
    <citation type="journal article" date="2025" name="Foods">
        <title>Unveiling the Microbial Signatures of Arabica Coffee Cherries: Insights into Ripeness Specific Diversity, Functional Traits, and Implications for Quality and Safety.</title>
        <authorList>
            <consortium name="RefSeq"/>
            <person name="Tenea G.N."/>
            <person name="Cifuentes V."/>
            <person name="Reyes P."/>
            <person name="Cevallos-Vallejos M."/>
        </authorList>
    </citation>
    <scope>NUCLEOTIDE SEQUENCE [LARGE SCALE GENOMIC DNA]</scope>
</reference>
<dbReference type="PANTHER" id="PTHR43191">
    <property type="entry name" value="RRNA METHYLTRANSFERASE 3"/>
    <property type="match status" value="1"/>
</dbReference>
<dbReference type="InterPro" id="IPR029064">
    <property type="entry name" value="Ribosomal_eL30-like_sf"/>
</dbReference>
<evidence type="ECO:0000313" key="4">
    <source>
        <dbReference type="Proteomes" id="UP001652660"/>
    </source>
</evidence>